<dbReference type="STRING" id="2512241.A0A553HSA5"/>
<dbReference type="EMBL" id="VFLP01000051">
    <property type="protein sequence ID" value="TRX90840.1"/>
    <property type="molecule type" value="Genomic_DNA"/>
</dbReference>
<evidence type="ECO:0008006" key="3">
    <source>
        <dbReference type="Google" id="ProtNLM"/>
    </source>
</evidence>
<dbReference type="GO" id="GO:0005975">
    <property type="term" value="P:carbohydrate metabolic process"/>
    <property type="evidence" value="ECO:0007669"/>
    <property type="project" value="InterPro"/>
</dbReference>
<sequence>MEGFLNKIGINCDMGEGFGKWKMGPDEELVKLIDYANVACGFHAGDPTIMLKTIRLAKEHGVKIGAHPGLQDMFGFGRRKIEIHPDDMYAMILYQVGALKAMLDAEGVPLSHIKPHGELFFYMQRDLDIMDAVLRACAVFGVPVFGSKGTEHQKAMCEKYRLIFVEEAYVDLQYNKQKKLMPASESKIATVDDIYSRTISIGLEDSVVDNEGNVFSIGFNGQPFLFCIHSDMPNALDNAKACRKGIDTGEIQLDQWELYNDGRVVVVLFEKTMAIDGELGRLNEELPFSQRKLDAL</sequence>
<organism evidence="1 2">
    <name type="scientific">Xylaria flabelliformis</name>
    <dbReference type="NCBI Taxonomy" id="2512241"/>
    <lineage>
        <taxon>Eukaryota</taxon>
        <taxon>Fungi</taxon>
        <taxon>Dikarya</taxon>
        <taxon>Ascomycota</taxon>
        <taxon>Pezizomycotina</taxon>
        <taxon>Sordariomycetes</taxon>
        <taxon>Xylariomycetidae</taxon>
        <taxon>Xylariales</taxon>
        <taxon>Xylariaceae</taxon>
        <taxon>Xylaria</taxon>
    </lineage>
</organism>
<comment type="caution">
    <text evidence="1">The sequence shown here is derived from an EMBL/GenBank/DDBJ whole genome shotgun (WGS) entry which is preliminary data.</text>
</comment>
<reference evidence="2" key="1">
    <citation type="submission" date="2019-06" db="EMBL/GenBank/DDBJ databases">
        <title>Draft genome sequence of the griseofulvin-producing fungus Xylaria cubensis strain G536.</title>
        <authorList>
            <person name="Mead M.E."/>
            <person name="Raja H.A."/>
            <person name="Steenwyk J.L."/>
            <person name="Knowles S.L."/>
            <person name="Oberlies N.H."/>
            <person name="Rokas A."/>
        </authorList>
    </citation>
    <scope>NUCLEOTIDE SEQUENCE [LARGE SCALE GENOMIC DNA]</scope>
    <source>
        <strain evidence="2">G536</strain>
    </source>
</reference>
<evidence type="ECO:0000313" key="1">
    <source>
        <dbReference type="EMBL" id="TRX90840.1"/>
    </source>
</evidence>
<keyword evidence="2" id="KW-1185">Reference proteome</keyword>
<dbReference type="OrthoDB" id="5295431at2759"/>
<gene>
    <name evidence="1" type="ORF">FHL15_008244</name>
</gene>
<dbReference type="AlphaFoldDB" id="A0A553HSA5"/>
<evidence type="ECO:0000313" key="2">
    <source>
        <dbReference type="Proteomes" id="UP000319160"/>
    </source>
</evidence>
<dbReference type="InterPro" id="IPR011330">
    <property type="entry name" value="Glyco_hydro/deAcase_b/a-brl"/>
</dbReference>
<dbReference type="InterPro" id="IPR005501">
    <property type="entry name" value="LamB/YcsF/PxpA-like"/>
</dbReference>
<dbReference type="NCBIfam" id="NF003816">
    <property type="entry name" value="PRK05406.1-5"/>
    <property type="match status" value="1"/>
</dbReference>
<dbReference type="SUPFAM" id="SSF88713">
    <property type="entry name" value="Glycoside hydrolase/deacetylase"/>
    <property type="match status" value="1"/>
</dbReference>
<accession>A0A553HSA5</accession>
<name>A0A553HSA5_9PEZI</name>
<dbReference type="PANTHER" id="PTHR30292">
    <property type="entry name" value="UNCHARACTERIZED PROTEIN YBGL-RELATED"/>
    <property type="match status" value="1"/>
</dbReference>
<dbReference type="Pfam" id="PF03746">
    <property type="entry name" value="LamB_YcsF"/>
    <property type="match status" value="1"/>
</dbReference>
<dbReference type="Proteomes" id="UP000319160">
    <property type="component" value="Unassembled WGS sequence"/>
</dbReference>
<proteinExistence type="predicted"/>
<dbReference type="PANTHER" id="PTHR30292:SF0">
    <property type="entry name" value="5-OXOPROLINASE SUBUNIT A"/>
    <property type="match status" value="1"/>
</dbReference>
<dbReference type="Gene3D" id="3.20.20.370">
    <property type="entry name" value="Glycoside hydrolase/deacetylase"/>
    <property type="match status" value="1"/>
</dbReference>
<protein>
    <recommendedName>
        <fullName evidence="3">Lactam utilization protein lamB</fullName>
    </recommendedName>
</protein>